<sequence>MSMVNSPLAVVKRLNWLARIPEILPTAMKHPKLAGLNSIDYTGFFFGDDGTRRVLPLGPTVR</sequence>
<protein>
    <submittedName>
        <fullName evidence="1">Uncharacterized protein</fullName>
    </submittedName>
</protein>
<name>A0A8X6UD15_NEPPI</name>
<dbReference type="AlphaFoldDB" id="A0A8X6UD15"/>
<dbReference type="EMBL" id="BMAW01030955">
    <property type="protein sequence ID" value="GFU18931.1"/>
    <property type="molecule type" value="Genomic_DNA"/>
</dbReference>
<gene>
    <name evidence="1" type="ORF">NPIL_406101</name>
</gene>
<accession>A0A8X6UD15</accession>
<proteinExistence type="predicted"/>
<dbReference type="Proteomes" id="UP000887013">
    <property type="component" value="Unassembled WGS sequence"/>
</dbReference>
<comment type="caution">
    <text evidence="1">The sequence shown here is derived from an EMBL/GenBank/DDBJ whole genome shotgun (WGS) entry which is preliminary data.</text>
</comment>
<organism evidence="1 2">
    <name type="scientific">Nephila pilipes</name>
    <name type="common">Giant wood spider</name>
    <name type="synonym">Nephila maculata</name>
    <dbReference type="NCBI Taxonomy" id="299642"/>
    <lineage>
        <taxon>Eukaryota</taxon>
        <taxon>Metazoa</taxon>
        <taxon>Ecdysozoa</taxon>
        <taxon>Arthropoda</taxon>
        <taxon>Chelicerata</taxon>
        <taxon>Arachnida</taxon>
        <taxon>Araneae</taxon>
        <taxon>Araneomorphae</taxon>
        <taxon>Entelegynae</taxon>
        <taxon>Araneoidea</taxon>
        <taxon>Nephilidae</taxon>
        <taxon>Nephila</taxon>
    </lineage>
</organism>
<evidence type="ECO:0000313" key="2">
    <source>
        <dbReference type="Proteomes" id="UP000887013"/>
    </source>
</evidence>
<reference evidence="1" key="1">
    <citation type="submission" date="2020-08" db="EMBL/GenBank/DDBJ databases">
        <title>Multicomponent nature underlies the extraordinary mechanical properties of spider dragline silk.</title>
        <authorList>
            <person name="Kono N."/>
            <person name="Nakamura H."/>
            <person name="Mori M."/>
            <person name="Yoshida Y."/>
            <person name="Ohtoshi R."/>
            <person name="Malay A.D."/>
            <person name="Moran D.A.P."/>
            <person name="Tomita M."/>
            <person name="Numata K."/>
            <person name="Arakawa K."/>
        </authorList>
    </citation>
    <scope>NUCLEOTIDE SEQUENCE</scope>
</reference>
<keyword evidence="2" id="KW-1185">Reference proteome</keyword>
<feature type="non-terminal residue" evidence="1">
    <location>
        <position position="62"/>
    </location>
</feature>
<evidence type="ECO:0000313" key="1">
    <source>
        <dbReference type="EMBL" id="GFU18931.1"/>
    </source>
</evidence>